<evidence type="ECO:0000313" key="3">
    <source>
        <dbReference type="EMBL" id="TWI53051.1"/>
    </source>
</evidence>
<dbReference type="PANTHER" id="PTHR31459:SF2">
    <property type="entry name" value="OS03G0843300 PROTEIN"/>
    <property type="match status" value="1"/>
</dbReference>
<feature type="domain" description="Water stress and hypersensitive response" evidence="2">
    <location>
        <begin position="38"/>
        <end position="157"/>
    </location>
</feature>
<reference evidence="3 4" key="1">
    <citation type="journal article" date="2015" name="Stand. Genomic Sci.">
        <title>Genomic Encyclopedia of Bacterial and Archaeal Type Strains, Phase III: the genomes of soil and plant-associated and newly described type strains.</title>
        <authorList>
            <person name="Whitman W.B."/>
            <person name="Woyke T."/>
            <person name="Klenk H.P."/>
            <person name="Zhou Y."/>
            <person name="Lilburn T.G."/>
            <person name="Beck B.J."/>
            <person name="De Vos P."/>
            <person name="Vandamme P."/>
            <person name="Eisen J.A."/>
            <person name="Garrity G."/>
            <person name="Hugenholtz P."/>
            <person name="Kyrpides N.C."/>
        </authorList>
    </citation>
    <scope>NUCLEOTIDE SEQUENCE [LARGE SCALE GENOMIC DNA]</scope>
    <source>
        <strain evidence="3 4">CGMCC 1.6858</strain>
    </source>
</reference>
<organism evidence="3 4">
    <name type="scientific">Pseudomonas duriflava</name>
    <dbReference type="NCBI Taxonomy" id="459528"/>
    <lineage>
        <taxon>Bacteria</taxon>
        <taxon>Pseudomonadati</taxon>
        <taxon>Pseudomonadota</taxon>
        <taxon>Gammaproteobacteria</taxon>
        <taxon>Pseudomonadales</taxon>
        <taxon>Pseudomonadaceae</taxon>
        <taxon>Pseudomonas</taxon>
    </lineage>
</organism>
<dbReference type="Pfam" id="PF03168">
    <property type="entry name" value="LEA_2"/>
    <property type="match status" value="1"/>
</dbReference>
<dbReference type="PROSITE" id="PS51257">
    <property type="entry name" value="PROKAR_LIPOPROTEIN"/>
    <property type="match status" value="1"/>
</dbReference>
<accession>A0A562Q8F9</accession>
<dbReference type="GO" id="GO:0009269">
    <property type="term" value="P:response to desiccation"/>
    <property type="evidence" value="ECO:0007669"/>
    <property type="project" value="InterPro"/>
</dbReference>
<comment type="caution">
    <text evidence="3">The sequence shown here is derived from an EMBL/GenBank/DDBJ whole genome shotgun (WGS) entry which is preliminary data.</text>
</comment>
<dbReference type="SMART" id="SM00769">
    <property type="entry name" value="WHy"/>
    <property type="match status" value="1"/>
</dbReference>
<dbReference type="OrthoDB" id="369213at2"/>
<dbReference type="InterPro" id="IPR045043">
    <property type="entry name" value="Lea14-like"/>
</dbReference>
<dbReference type="InterPro" id="IPR004864">
    <property type="entry name" value="LEA_2"/>
</dbReference>
<sequence length="164" mass="18940">MFFRAYDTRILGISLGLFLLFGLTGCSWFGRSFEDPEVQLTQVDLVKARLWGQEFLLHFQVENPNSRELPIRGLSYTVYLEEIPLAHGETGQHFTVPANGSKDFTVPVQTNLWRYMKDVVRMIKRTHDPIHYRLDGEIKTGLMFGRSVYISRSGEIVPNNFLPE</sequence>
<proteinExistence type="inferred from homology"/>
<keyword evidence="4" id="KW-1185">Reference proteome</keyword>
<dbReference type="InterPro" id="IPR013990">
    <property type="entry name" value="WHy-dom"/>
</dbReference>
<dbReference type="Proteomes" id="UP000316905">
    <property type="component" value="Unassembled WGS sequence"/>
</dbReference>
<name>A0A562Q8F9_9PSED</name>
<gene>
    <name evidence="3" type="ORF">IQ22_02890</name>
</gene>
<dbReference type="Gene3D" id="2.60.40.1820">
    <property type="match status" value="1"/>
</dbReference>
<evidence type="ECO:0000259" key="2">
    <source>
        <dbReference type="SMART" id="SM00769"/>
    </source>
</evidence>
<evidence type="ECO:0000313" key="4">
    <source>
        <dbReference type="Proteomes" id="UP000316905"/>
    </source>
</evidence>
<dbReference type="PANTHER" id="PTHR31459">
    <property type="match status" value="1"/>
</dbReference>
<protein>
    <submittedName>
        <fullName evidence="3">LEA14-like dessication related protein</fullName>
    </submittedName>
</protein>
<evidence type="ECO:0000256" key="1">
    <source>
        <dbReference type="ARBA" id="ARBA00005960"/>
    </source>
</evidence>
<dbReference type="RefSeq" id="WP_145143065.1">
    <property type="nucleotide sequence ID" value="NZ_VLKY01000009.1"/>
</dbReference>
<dbReference type="AlphaFoldDB" id="A0A562Q8F9"/>
<comment type="similarity">
    <text evidence="1">Belongs to the LEA type 2 family.</text>
</comment>
<dbReference type="EMBL" id="VLKY01000009">
    <property type="protein sequence ID" value="TWI53051.1"/>
    <property type="molecule type" value="Genomic_DNA"/>
</dbReference>
<dbReference type="SUPFAM" id="SSF117070">
    <property type="entry name" value="LEA14-like"/>
    <property type="match status" value="1"/>
</dbReference>